<dbReference type="SUPFAM" id="SSF56672">
    <property type="entry name" value="DNA/RNA polymerases"/>
    <property type="match status" value="1"/>
</dbReference>
<proteinExistence type="inferred from homology"/>
<accession>A0A1G4T8V0</accession>
<evidence type="ECO:0000256" key="6">
    <source>
        <dbReference type="ARBA" id="ARBA00023163"/>
    </source>
</evidence>
<dbReference type="EC" id="2.7.7.6" evidence="2"/>
<keyword evidence="6" id="KW-0804">Transcription</keyword>
<dbReference type="PROSITE" id="PS00489">
    <property type="entry name" value="RNA_POL_PHAGE_2"/>
    <property type="match status" value="1"/>
</dbReference>
<dbReference type="InterPro" id="IPR024075">
    <property type="entry name" value="DNA-dir_RNA_pol_helix_hairp_sf"/>
</dbReference>
<dbReference type="GO" id="GO:0006351">
    <property type="term" value="P:DNA-templated transcription"/>
    <property type="evidence" value="ECO:0007669"/>
    <property type="project" value="InterPro"/>
</dbReference>
<dbReference type="AlphaFoldDB" id="A0A1G4T8V0"/>
<dbReference type="GO" id="GO:0003677">
    <property type="term" value="F:DNA binding"/>
    <property type="evidence" value="ECO:0007669"/>
    <property type="project" value="InterPro"/>
</dbReference>
<dbReference type="InterPro" id="IPR043502">
    <property type="entry name" value="DNA/RNA_pol_sf"/>
</dbReference>
<reference evidence="9 10" key="1">
    <citation type="submission" date="2016-10" db="EMBL/GenBank/DDBJ databases">
        <authorList>
            <person name="de Groot N.N."/>
        </authorList>
    </citation>
    <scope>NUCLEOTIDE SEQUENCE [LARGE SCALE GENOMIC DNA]</scope>
    <source>
        <strain evidence="9 10">CGMCC 1.3401</strain>
    </source>
</reference>
<dbReference type="Pfam" id="PF14700">
    <property type="entry name" value="RPOL_N"/>
    <property type="match status" value="1"/>
</dbReference>
<evidence type="ECO:0000256" key="4">
    <source>
        <dbReference type="ARBA" id="ARBA00022679"/>
    </source>
</evidence>
<evidence type="ECO:0000256" key="7">
    <source>
        <dbReference type="ARBA" id="ARBA00048552"/>
    </source>
</evidence>
<dbReference type="Proteomes" id="UP000199542">
    <property type="component" value="Unassembled WGS sequence"/>
</dbReference>
<dbReference type="PANTHER" id="PTHR10102:SF0">
    <property type="entry name" value="DNA-DIRECTED RNA POLYMERASE, MITOCHONDRIAL"/>
    <property type="match status" value="1"/>
</dbReference>
<protein>
    <recommendedName>
        <fullName evidence="2">DNA-directed RNA polymerase</fullName>
        <ecNumber evidence="2">2.7.7.6</ecNumber>
    </recommendedName>
</protein>
<dbReference type="Gene3D" id="1.10.287.280">
    <property type="match status" value="1"/>
</dbReference>
<dbReference type="InterPro" id="IPR037159">
    <property type="entry name" value="RNA_POL_N_sf"/>
</dbReference>
<dbReference type="Gene3D" id="1.10.287.260">
    <property type="match status" value="1"/>
</dbReference>
<dbReference type="PANTHER" id="PTHR10102">
    <property type="entry name" value="DNA-DIRECTED RNA POLYMERASE, MITOCHONDRIAL"/>
    <property type="match status" value="1"/>
</dbReference>
<dbReference type="Gene3D" id="1.10.1320.10">
    <property type="entry name" value="DNA-directed RNA polymerase, N-terminal domain"/>
    <property type="match status" value="1"/>
</dbReference>
<evidence type="ECO:0000256" key="3">
    <source>
        <dbReference type="ARBA" id="ARBA00022478"/>
    </source>
</evidence>
<sequence>MTIEQTILDNPLFERQLELEQEMRTSGIQRFRKNVEKAAEKGQMTGTMSVNRLVTEAHEKVVAAINEFLTEAKSGAAGRRHTAVAFIDKLDVDTVANITARVILDEVTRKSNLTKTSLAIGSMLENEFNSRKFEEEMPKAHKKFLKKANSETLDRRRWSHLLYPARLLGVELEEWSEKDRILVGLKLVDLFIQATGLVEKQVVQSSRFGTLELLVANEATLQWMETENSRLEHLFPIFMPTIVQPKPWTSPFDGGYYTAFRRLRLVKTHNVQYLEELNNRDLSEVYEAINALQDTAWAINVEVLDVMRTLYETGSGVAGLPQADKLPLPLRPHWLPEGKDKMAVEDMTEEQLEEFKAWKADTHRIHKENAAIQGRRATFLRTLGVAEKFKDEEAFFYPHTLDWRGRAYPLPLYLTPQGNDLQRGLLTFANAVPINDEEDAGWLAIHGAGCWGYDKVNLEDRIQWVYEHEKEILASAENPYDNRFWMDADKGEKKWQFLAFCFEWAALRREGYGYLSSLPVQMDGTCNGLQNFSAMLLDEVGGAAVNLIPADEPQDIYQRVCDIVCEQLARDLNSAEMVTLKGKTDSGEEYERVVCSVADMAGGWLPKMGRKVTKRPVMTLAYGARRFGFVSQVDEDTIKDWRSGSPESYPFISQGDDGKPTDYGYKAAQYMGGLIWDSVGEVVVKAREAMDWLQAASQAASKEGLPINWTTPVGFLVQQAYRVPNTKRVDTTFNSQRIRLTYQHGVGKIDSRRQASGISPNWVHSLDASHLMKTIGRSKREGITSFSMIHDSYGTHAGNAWALARYLREEFVQMYSQVDVLGRFKEELEAQIGEQLPDLPAKGNLDLQQVLESPFFFA</sequence>
<organism evidence="9 10">
    <name type="scientific">Rhizobium mongolense subsp. loessense</name>
    <dbReference type="NCBI Taxonomy" id="158890"/>
    <lineage>
        <taxon>Bacteria</taxon>
        <taxon>Pseudomonadati</taxon>
        <taxon>Pseudomonadota</taxon>
        <taxon>Alphaproteobacteria</taxon>
        <taxon>Hyphomicrobiales</taxon>
        <taxon>Rhizobiaceae</taxon>
        <taxon>Rhizobium/Agrobacterium group</taxon>
        <taxon>Rhizobium</taxon>
    </lineage>
</organism>
<dbReference type="InterPro" id="IPR029262">
    <property type="entry name" value="RPOL_N"/>
</dbReference>
<evidence type="ECO:0000256" key="2">
    <source>
        <dbReference type="ARBA" id="ARBA00012418"/>
    </source>
</evidence>
<feature type="domain" description="DNA-directed RNA polymerase N-terminal" evidence="8">
    <location>
        <begin position="14"/>
        <end position="294"/>
    </location>
</feature>
<evidence type="ECO:0000256" key="1">
    <source>
        <dbReference type="ARBA" id="ARBA00009493"/>
    </source>
</evidence>
<dbReference type="EMBL" id="FMTM01000008">
    <property type="protein sequence ID" value="SCW77235.1"/>
    <property type="molecule type" value="Genomic_DNA"/>
</dbReference>
<dbReference type="Pfam" id="PF00940">
    <property type="entry name" value="RNA_pol"/>
    <property type="match status" value="1"/>
</dbReference>
<comment type="similarity">
    <text evidence="1">Belongs to the phage and mitochondrial RNA polymerase family.</text>
</comment>
<keyword evidence="3 9" id="KW-0240">DNA-directed RNA polymerase</keyword>
<dbReference type="RefSeq" id="WP_092587255.1">
    <property type="nucleotide sequence ID" value="NZ_FMTM01000008.1"/>
</dbReference>
<keyword evidence="5" id="KW-0548">Nucleotidyltransferase</keyword>
<gene>
    <name evidence="9" type="ORF">SAMN02927900_04787</name>
</gene>
<name>A0A1G4T8V0_9HYPH</name>
<dbReference type="InterPro" id="IPR046950">
    <property type="entry name" value="DNA-dir_Rpol_C_phage-type"/>
</dbReference>
<keyword evidence="4" id="KW-0808">Transferase</keyword>
<dbReference type="GO" id="GO:0000428">
    <property type="term" value="C:DNA-directed RNA polymerase complex"/>
    <property type="evidence" value="ECO:0007669"/>
    <property type="project" value="UniProtKB-KW"/>
</dbReference>
<evidence type="ECO:0000259" key="8">
    <source>
        <dbReference type="SMART" id="SM01311"/>
    </source>
</evidence>
<dbReference type="Gene3D" id="1.10.150.20">
    <property type="entry name" value="5' to 3' exonuclease, C-terminal subdomain"/>
    <property type="match status" value="1"/>
</dbReference>
<evidence type="ECO:0000313" key="10">
    <source>
        <dbReference type="Proteomes" id="UP000199542"/>
    </source>
</evidence>
<dbReference type="PROSITE" id="PS00900">
    <property type="entry name" value="RNA_POL_PHAGE_1"/>
    <property type="match status" value="1"/>
</dbReference>
<comment type="catalytic activity">
    <reaction evidence="7">
        <text>RNA(n) + a ribonucleoside 5'-triphosphate = RNA(n+1) + diphosphate</text>
        <dbReference type="Rhea" id="RHEA:21248"/>
        <dbReference type="Rhea" id="RHEA-COMP:14527"/>
        <dbReference type="Rhea" id="RHEA-COMP:17342"/>
        <dbReference type="ChEBI" id="CHEBI:33019"/>
        <dbReference type="ChEBI" id="CHEBI:61557"/>
        <dbReference type="ChEBI" id="CHEBI:140395"/>
        <dbReference type="EC" id="2.7.7.6"/>
    </reaction>
</comment>
<evidence type="ECO:0000313" key="9">
    <source>
        <dbReference type="EMBL" id="SCW77235.1"/>
    </source>
</evidence>
<dbReference type="SMART" id="SM01311">
    <property type="entry name" value="RPOL_N"/>
    <property type="match status" value="1"/>
</dbReference>
<evidence type="ECO:0000256" key="5">
    <source>
        <dbReference type="ARBA" id="ARBA00022695"/>
    </source>
</evidence>
<dbReference type="GO" id="GO:0003899">
    <property type="term" value="F:DNA-directed RNA polymerase activity"/>
    <property type="evidence" value="ECO:0007669"/>
    <property type="project" value="UniProtKB-EC"/>
</dbReference>
<dbReference type="InterPro" id="IPR002092">
    <property type="entry name" value="DNA-dir_Rpol_phage-type"/>
</dbReference>